<organism evidence="4 5">
    <name type="scientific">Anaeroglobus geminatus F0357</name>
    <dbReference type="NCBI Taxonomy" id="861450"/>
    <lineage>
        <taxon>Bacteria</taxon>
        <taxon>Bacillati</taxon>
        <taxon>Bacillota</taxon>
        <taxon>Negativicutes</taxon>
        <taxon>Veillonellales</taxon>
        <taxon>Veillonellaceae</taxon>
        <taxon>Anaeroglobus</taxon>
    </lineage>
</organism>
<reference evidence="4 5" key="1">
    <citation type="submission" date="2011-08" db="EMBL/GenBank/DDBJ databases">
        <authorList>
            <person name="Weinstock G."/>
            <person name="Sodergren E."/>
            <person name="Clifton S."/>
            <person name="Fulton L."/>
            <person name="Fulton B."/>
            <person name="Courtney L."/>
            <person name="Fronick C."/>
            <person name="Harrison M."/>
            <person name="Strong C."/>
            <person name="Farmer C."/>
            <person name="Delahaunty K."/>
            <person name="Markovic C."/>
            <person name="Hall O."/>
            <person name="Minx P."/>
            <person name="Tomlinson C."/>
            <person name="Mitreva M."/>
            <person name="Hou S."/>
            <person name="Chen J."/>
            <person name="Wollam A."/>
            <person name="Pepin K.H."/>
            <person name="Johnson M."/>
            <person name="Bhonagiri V."/>
            <person name="Zhang X."/>
            <person name="Suruliraj S."/>
            <person name="Warren W."/>
            <person name="Chinwalla A."/>
            <person name="Mardis E.R."/>
            <person name="Wilson R.K."/>
        </authorList>
    </citation>
    <scope>NUCLEOTIDE SEQUENCE [LARGE SCALE GENOMIC DNA]</scope>
    <source>
        <strain evidence="4 5">F0357</strain>
    </source>
</reference>
<evidence type="ECO:0000313" key="5">
    <source>
        <dbReference type="Proteomes" id="UP000005481"/>
    </source>
</evidence>
<accession>G9YFS8</accession>
<dbReference type="STRING" id="861450.HMPREF0080_00490"/>
<sequence>MAMYLTPAEQEMFDGKRGPLTQKCMKVLVTLGEIYGAKRMVKVRNVHFPGVSYRVAGDAGLEYVCDASEQGSFCVPSTLNTIGIDCFDMESLQFDKEFCKGQLKLNEAYERMGAIPTYTCTPYVVGGCPGFGEHVAWGESSAIIYVNSVIGARTNREGGPTALAAAVCGCVPEYGFHLNENRCATHLIQVDYSLKTNRDFAVMGYYVGNKVGNKVPCFTGITERPIVEQYKALGAALASSGGIALYHIEGFTPEAPSKEVVLKDEYETVYFGKEEYTEVEKFFTLREPADLVVIGCPHCTINEVVEIAKLVEGKHVKIDMWVCLSHQIYALVERMGYVKTLVDAGVTFVRDTCPILCPTSPKGYRGVATNSGKLAHYIRGLWNMDSELIQLEDCVKTALGEEA</sequence>
<protein>
    <recommendedName>
        <fullName evidence="3">Phosphomevalonate dehydratase large subunit-like domain-containing protein</fullName>
    </recommendedName>
</protein>
<dbReference type="PANTHER" id="PTHR36577">
    <property type="entry name" value="DUF521 DOMAIN PROTEIN (AFU_ORTHOLOGUE AFUA_6G00490)"/>
    <property type="match status" value="1"/>
</dbReference>
<gene>
    <name evidence="4" type="ORF">HMPREF0080_00490</name>
</gene>
<dbReference type="CDD" id="cd01355">
    <property type="entry name" value="AcnX"/>
    <property type="match status" value="1"/>
</dbReference>
<dbReference type="PATRIC" id="fig|861450.3.peg.469"/>
<feature type="domain" description="Phosphomevalonate dehydratase large subunit-like" evidence="3">
    <location>
        <begin position="3"/>
        <end position="396"/>
    </location>
</feature>
<dbReference type="eggNOG" id="COG1679">
    <property type="taxonomic scope" value="Bacteria"/>
</dbReference>
<name>G9YFS8_9FIRM</name>
<dbReference type="HOGENOM" id="CLU_018825_1_0_9"/>
<dbReference type="InterPro" id="IPR007506">
    <property type="entry name" value="PMDh-L-like_dom"/>
</dbReference>
<evidence type="ECO:0000256" key="2">
    <source>
        <dbReference type="ARBA" id="ARBA00023239"/>
    </source>
</evidence>
<dbReference type="GO" id="GO:0016829">
    <property type="term" value="F:lyase activity"/>
    <property type="evidence" value="ECO:0007669"/>
    <property type="project" value="UniProtKB-KW"/>
</dbReference>
<evidence type="ECO:0000259" key="3">
    <source>
        <dbReference type="Pfam" id="PF04412"/>
    </source>
</evidence>
<dbReference type="PANTHER" id="PTHR36577:SF3">
    <property type="entry name" value="DUF521 DOMAIN PROTEIN (AFU_ORTHOLOGUE AFUA_6G00490)"/>
    <property type="match status" value="1"/>
</dbReference>
<dbReference type="Pfam" id="PF04412">
    <property type="entry name" value="AcnX"/>
    <property type="match status" value="1"/>
</dbReference>
<keyword evidence="2" id="KW-0456">Lyase</keyword>
<dbReference type="EMBL" id="AGCJ01000014">
    <property type="protein sequence ID" value="EHM42896.1"/>
    <property type="molecule type" value="Genomic_DNA"/>
</dbReference>
<evidence type="ECO:0000256" key="1">
    <source>
        <dbReference type="ARBA" id="ARBA00023004"/>
    </source>
</evidence>
<dbReference type="AlphaFoldDB" id="G9YFS8"/>
<evidence type="ECO:0000313" key="4">
    <source>
        <dbReference type="EMBL" id="EHM42896.1"/>
    </source>
</evidence>
<dbReference type="Proteomes" id="UP000005481">
    <property type="component" value="Unassembled WGS sequence"/>
</dbReference>
<comment type="caution">
    <text evidence="4">The sequence shown here is derived from an EMBL/GenBank/DDBJ whole genome shotgun (WGS) entry which is preliminary data.</text>
</comment>
<dbReference type="RefSeq" id="WP_006789474.1">
    <property type="nucleotide sequence ID" value="NZ_JH417570.1"/>
</dbReference>
<keyword evidence="5" id="KW-1185">Reference proteome</keyword>
<keyword evidence="1" id="KW-0408">Iron</keyword>
<proteinExistence type="predicted"/>